<accession>A0A1I1QVT1</accession>
<feature type="region of interest" description="Disordered" evidence="1">
    <location>
        <begin position="129"/>
        <end position="157"/>
    </location>
</feature>
<dbReference type="Proteomes" id="UP000199207">
    <property type="component" value="Unassembled WGS sequence"/>
</dbReference>
<name>A0A1I1QVT1_9ACTN</name>
<sequence>MEPLRGPETMEKSYEKGQLENRSVALAPLFRACGAGAVLSVPLATVFRWKHTMHNTQEYALPYGFAVGTGTGIHPEPGIGHGPGIAHGAGIGTGIGTPLPDPGDAMLGYGMPGPMPFDGVPVPPPGTAGTVPVADGPRSAREHRNRHRRTRRAEPRAAKLPPVEGVGRVLAAVAATVAAAVSLLSAMAAHGPLRAIAESGDATGLVNWWPALIYGPWLVASLSIVRAALHHRRAPHAWGIVVLFSALAAVFCVAEAPRTLIGAAMAGLPVAAALSCFHQLVRQITLTRPPRRAVSGSRPPGAAPR</sequence>
<dbReference type="EMBL" id="FOLM01000012">
    <property type="protein sequence ID" value="SFD26206.1"/>
    <property type="molecule type" value="Genomic_DNA"/>
</dbReference>
<feature type="compositionally biased region" description="Basic residues" evidence="1">
    <location>
        <begin position="141"/>
        <end position="151"/>
    </location>
</feature>
<keyword evidence="4" id="KW-1185">Reference proteome</keyword>
<feature type="transmembrane region" description="Helical" evidence="2">
    <location>
        <begin position="169"/>
        <end position="188"/>
    </location>
</feature>
<evidence type="ECO:0000256" key="1">
    <source>
        <dbReference type="SAM" id="MobiDB-lite"/>
    </source>
</evidence>
<feature type="transmembrane region" description="Helical" evidence="2">
    <location>
        <begin position="29"/>
        <end position="47"/>
    </location>
</feature>
<organism evidence="3 4">
    <name type="scientific">Streptomyces aidingensis</name>
    <dbReference type="NCBI Taxonomy" id="910347"/>
    <lineage>
        <taxon>Bacteria</taxon>
        <taxon>Bacillati</taxon>
        <taxon>Actinomycetota</taxon>
        <taxon>Actinomycetes</taxon>
        <taxon>Kitasatosporales</taxon>
        <taxon>Streptomycetaceae</taxon>
        <taxon>Streptomyces</taxon>
    </lineage>
</organism>
<evidence type="ECO:0000256" key="2">
    <source>
        <dbReference type="SAM" id="Phobius"/>
    </source>
</evidence>
<evidence type="ECO:0008006" key="5">
    <source>
        <dbReference type="Google" id="ProtNLM"/>
    </source>
</evidence>
<evidence type="ECO:0000313" key="4">
    <source>
        <dbReference type="Proteomes" id="UP000199207"/>
    </source>
</evidence>
<feature type="transmembrane region" description="Helical" evidence="2">
    <location>
        <begin position="260"/>
        <end position="281"/>
    </location>
</feature>
<feature type="transmembrane region" description="Helical" evidence="2">
    <location>
        <begin position="236"/>
        <end position="254"/>
    </location>
</feature>
<reference evidence="3 4" key="1">
    <citation type="submission" date="2016-10" db="EMBL/GenBank/DDBJ databases">
        <authorList>
            <person name="de Groot N.N."/>
        </authorList>
    </citation>
    <scope>NUCLEOTIDE SEQUENCE [LARGE SCALE GENOMIC DNA]</scope>
    <source>
        <strain evidence="3 4">CGMCC 4.5739</strain>
    </source>
</reference>
<keyword evidence="2" id="KW-0472">Membrane</keyword>
<dbReference type="STRING" id="910347.SAMN05421773_11235"/>
<keyword evidence="2" id="KW-1133">Transmembrane helix</keyword>
<proteinExistence type="predicted"/>
<protein>
    <recommendedName>
        <fullName evidence="5">DUF2637 domain-containing protein</fullName>
    </recommendedName>
</protein>
<feature type="transmembrane region" description="Helical" evidence="2">
    <location>
        <begin position="208"/>
        <end position="229"/>
    </location>
</feature>
<keyword evidence="2" id="KW-0812">Transmembrane</keyword>
<dbReference type="AlphaFoldDB" id="A0A1I1QVT1"/>
<evidence type="ECO:0000313" key="3">
    <source>
        <dbReference type="EMBL" id="SFD26206.1"/>
    </source>
</evidence>
<gene>
    <name evidence="3" type="ORF">SAMN05421773_11235</name>
</gene>